<name>A0AAX6DTN5_IRIPA</name>
<reference evidence="1" key="2">
    <citation type="submission" date="2023-04" db="EMBL/GenBank/DDBJ databases">
        <authorList>
            <person name="Bruccoleri R.E."/>
            <person name="Oakeley E.J."/>
            <person name="Faust A.-M."/>
            <person name="Dessus-Babus S."/>
            <person name="Altorfer M."/>
            <person name="Burckhardt D."/>
            <person name="Oertli M."/>
            <person name="Naumann U."/>
            <person name="Petersen F."/>
            <person name="Wong J."/>
        </authorList>
    </citation>
    <scope>NUCLEOTIDE SEQUENCE</scope>
    <source>
        <strain evidence="1">GSM-AAB239-AS_SAM_17_03QT</strain>
        <tissue evidence="1">Leaf</tissue>
    </source>
</reference>
<accession>A0AAX6DTN5</accession>
<keyword evidence="2" id="KW-1185">Reference proteome</keyword>
<dbReference type="AlphaFoldDB" id="A0AAX6DTN5"/>
<gene>
    <name evidence="1" type="ORF">M6B38_229440</name>
</gene>
<protein>
    <submittedName>
        <fullName evidence="1">Uncharacterized protein</fullName>
    </submittedName>
</protein>
<proteinExistence type="predicted"/>
<reference evidence="1" key="1">
    <citation type="journal article" date="2023" name="GigaByte">
        <title>Genome assembly of the bearded iris, Iris pallida Lam.</title>
        <authorList>
            <person name="Bruccoleri R.E."/>
            <person name="Oakeley E.J."/>
            <person name="Faust A.M.E."/>
            <person name="Altorfer M."/>
            <person name="Dessus-Babus S."/>
            <person name="Burckhardt D."/>
            <person name="Oertli M."/>
            <person name="Naumann U."/>
            <person name="Petersen F."/>
            <person name="Wong J."/>
        </authorList>
    </citation>
    <scope>NUCLEOTIDE SEQUENCE</scope>
    <source>
        <strain evidence="1">GSM-AAB239-AS_SAM_17_03QT</strain>
    </source>
</reference>
<sequence>MYIFLFEFPIRLGCIIHLRLLSFEFIWLYNFYSS</sequence>
<evidence type="ECO:0000313" key="1">
    <source>
        <dbReference type="EMBL" id="KAJ6795160.1"/>
    </source>
</evidence>
<dbReference type="Proteomes" id="UP001140949">
    <property type="component" value="Unassembled WGS sequence"/>
</dbReference>
<evidence type="ECO:0000313" key="2">
    <source>
        <dbReference type="Proteomes" id="UP001140949"/>
    </source>
</evidence>
<comment type="caution">
    <text evidence="1">The sequence shown here is derived from an EMBL/GenBank/DDBJ whole genome shotgun (WGS) entry which is preliminary data.</text>
</comment>
<dbReference type="EMBL" id="JANAVB010042015">
    <property type="protein sequence ID" value="KAJ6795160.1"/>
    <property type="molecule type" value="Genomic_DNA"/>
</dbReference>
<organism evidence="1 2">
    <name type="scientific">Iris pallida</name>
    <name type="common">Sweet iris</name>
    <dbReference type="NCBI Taxonomy" id="29817"/>
    <lineage>
        <taxon>Eukaryota</taxon>
        <taxon>Viridiplantae</taxon>
        <taxon>Streptophyta</taxon>
        <taxon>Embryophyta</taxon>
        <taxon>Tracheophyta</taxon>
        <taxon>Spermatophyta</taxon>
        <taxon>Magnoliopsida</taxon>
        <taxon>Liliopsida</taxon>
        <taxon>Asparagales</taxon>
        <taxon>Iridaceae</taxon>
        <taxon>Iridoideae</taxon>
        <taxon>Irideae</taxon>
        <taxon>Iris</taxon>
    </lineage>
</organism>